<dbReference type="OrthoDB" id="6753017at2759"/>
<dbReference type="AlphaFoldDB" id="A0A2G8LK27"/>
<proteinExistence type="predicted"/>
<keyword evidence="2" id="KW-1185">Reference proteome</keyword>
<evidence type="ECO:0000313" key="1">
    <source>
        <dbReference type="EMBL" id="PIK60572.1"/>
    </source>
</evidence>
<gene>
    <name evidence="1" type="ORF">BSL78_02508</name>
</gene>
<comment type="caution">
    <text evidence="1">The sequence shown here is derived from an EMBL/GenBank/DDBJ whole genome shotgun (WGS) entry which is preliminary data.</text>
</comment>
<evidence type="ECO:0000313" key="2">
    <source>
        <dbReference type="Proteomes" id="UP000230750"/>
    </source>
</evidence>
<name>A0A2G8LK27_STIJA</name>
<dbReference type="Proteomes" id="UP000230750">
    <property type="component" value="Unassembled WGS sequence"/>
</dbReference>
<organism evidence="1 2">
    <name type="scientific">Stichopus japonicus</name>
    <name type="common">Sea cucumber</name>
    <dbReference type="NCBI Taxonomy" id="307972"/>
    <lineage>
        <taxon>Eukaryota</taxon>
        <taxon>Metazoa</taxon>
        <taxon>Echinodermata</taxon>
        <taxon>Eleutherozoa</taxon>
        <taxon>Echinozoa</taxon>
        <taxon>Holothuroidea</taxon>
        <taxon>Aspidochirotacea</taxon>
        <taxon>Aspidochirotida</taxon>
        <taxon>Stichopodidae</taxon>
        <taxon>Apostichopus</taxon>
    </lineage>
</organism>
<reference evidence="1 2" key="1">
    <citation type="journal article" date="2017" name="PLoS Biol.">
        <title>The sea cucumber genome provides insights into morphological evolution and visceral regeneration.</title>
        <authorList>
            <person name="Zhang X."/>
            <person name="Sun L."/>
            <person name="Yuan J."/>
            <person name="Sun Y."/>
            <person name="Gao Y."/>
            <person name="Zhang L."/>
            <person name="Li S."/>
            <person name="Dai H."/>
            <person name="Hamel J.F."/>
            <person name="Liu C."/>
            <person name="Yu Y."/>
            <person name="Liu S."/>
            <person name="Lin W."/>
            <person name="Guo K."/>
            <person name="Jin S."/>
            <person name="Xu P."/>
            <person name="Storey K.B."/>
            <person name="Huan P."/>
            <person name="Zhang T."/>
            <person name="Zhou Y."/>
            <person name="Zhang J."/>
            <person name="Lin C."/>
            <person name="Li X."/>
            <person name="Xing L."/>
            <person name="Huo D."/>
            <person name="Sun M."/>
            <person name="Wang L."/>
            <person name="Mercier A."/>
            <person name="Li F."/>
            <person name="Yang H."/>
            <person name="Xiang J."/>
        </authorList>
    </citation>
    <scope>NUCLEOTIDE SEQUENCE [LARGE SCALE GENOMIC DNA]</scope>
    <source>
        <strain evidence="1">Shaxun</strain>
        <tissue evidence="1">Muscle</tissue>
    </source>
</reference>
<sequence length="224" mass="24511">MADSGLQEFLEVVYAGNAVRHMLTGKAVSRAVRGHMLVDAALNTILAAKAYNVTTPTTEVNVEHAGMTDNIQVPASMDAGVEVERIANSFRVPTAVDRDVNLDRMIENVHMRVVEVDEAEKMVHCIQMPTTTEGDVDPASGDTLDIDIDRIAQSVHIPIIQVDVNSERTVVSGNVPTVDLNVHLDRLEESVSMPTTAVDVEHQGVFHNAQEEREIYGKCTDLIE</sequence>
<protein>
    <submittedName>
        <fullName evidence="1">Uncharacterized protein</fullName>
    </submittedName>
</protein>
<accession>A0A2G8LK27</accession>
<dbReference type="EMBL" id="MRZV01000053">
    <property type="protein sequence ID" value="PIK60572.1"/>
    <property type="molecule type" value="Genomic_DNA"/>
</dbReference>